<feature type="region of interest" description="Disordered" evidence="1">
    <location>
        <begin position="1"/>
        <end position="68"/>
    </location>
</feature>
<evidence type="ECO:0000256" key="1">
    <source>
        <dbReference type="SAM" id="MobiDB-lite"/>
    </source>
</evidence>
<feature type="compositionally biased region" description="Basic and acidic residues" evidence="1">
    <location>
        <begin position="82"/>
        <end position="108"/>
    </location>
</feature>
<evidence type="ECO:0008006" key="3">
    <source>
        <dbReference type="Google" id="ProtNLM"/>
    </source>
</evidence>
<dbReference type="InterPro" id="IPR013885">
    <property type="entry name" value="DUF1764_euk"/>
</dbReference>
<organism evidence="2">
    <name type="scientific">Pyramimonas obovata</name>
    <dbReference type="NCBI Taxonomy" id="1411642"/>
    <lineage>
        <taxon>Eukaryota</taxon>
        <taxon>Viridiplantae</taxon>
        <taxon>Chlorophyta</taxon>
        <taxon>Pyramimonadophyceae</taxon>
        <taxon>Pyramimonadales</taxon>
        <taxon>Pyramimonadaceae</taxon>
        <taxon>Pyramimonas</taxon>
        <taxon>Pyramimonas incertae sedis</taxon>
    </lineage>
</organism>
<evidence type="ECO:0000313" key="2">
    <source>
        <dbReference type="EMBL" id="CAD8664341.1"/>
    </source>
</evidence>
<protein>
    <recommendedName>
        <fullName evidence="3">DUF1764 domain-containing protein</fullName>
    </recommendedName>
</protein>
<dbReference type="EMBL" id="HBFA01015070">
    <property type="protein sequence ID" value="CAD8664341.1"/>
    <property type="molecule type" value="Transcribed_RNA"/>
</dbReference>
<proteinExistence type="predicted"/>
<name>A0A7S0N9W5_9CHLO</name>
<gene>
    <name evidence="2" type="ORF">POBO1169_LOCUS7766</name>
</gene>
<accession>A0A7S0N9W5</accession>
<feature type="compositionally biased region" description="Basic and acidic residues" evidence="1">
    <location>
        <begin position="12"/>
        <end position="21"/>
    </location>
</feature>
<sequence>MAPVPSAKKKKNVEPQADHQVAKPKAAKSKKAAAEPVPAKEPTKRKNTEAASPSDTKGKKPKKASAIDDIFATTKEVKKATAAEEKAKKKEEEDIAKLVSEHPPEFEKLGTSGRKTTGDSDNLFVYSDKELKVGLGKNTKDCPFDCWCCY</sequence>
<dbReference type="Pfam" id="PF08576">
    <property type="entry name" value="DUF1764"/>
    <property type="match status" value="1"/>
</dbReference>
<dbReference type="AlphaFoldDB" id="A0A7S0N9W5"/>
<feature type="region of interest" description="Disordered" evidence="1">
    <location>
        <begin position="82"/>
        <end position="121"/>
    </location>
</feature>
<reference evidence="2" key="1">
    <citation type="submission" date="2021-01" db="EMBL/GenBank/DDBJ databases">
        <authorList>
            <person name="Corre E."/>
            <person name="Pelletier E."/>
            <person name="Niang G."/>
            <person name="Scheremetjew M."/>
            <person name="Finn R."/>
            <person name="Kale V."/>
            <person name="Holt S."/>
            <person name="Cochrane G."/>
            <person name="Meng A."/>
            <person name="Brown T."/>
            <person name="Cohen L."/>
        </authorList>
    </citation>
    <scope>NUCLEOTIDE SEQUENCE</scope>
    <source>
        <strain evidence="2">CCMP722</strain>
    </source>
</reference>